<accession>A0A811RHN6</accession>
<gene>
    <name evidence="1" type="ORF">NCGR_LOCUS52785</name>
</gene>
<organism evidence="1 2">
    <name type="scientific">Miscanthus lutarioriparius</name>
    <dbReference type="NCBI Taxonomy" id="422564"/>
    <lineage>
        <taxon>Eukaryota</taxon>
        <taxon>Viridiplantae</taxon>
        <taxon>Streptophyta</taxon>
        <taxon>Embryophyta</taxon>
        <taxon>Tracheophyta</taxon>
        <taxon>Spermatophyta</taxon>
        <taxon>Magnoliopsida</taxon>
        <taxon>Liliopsida</taxon>
        <taxon>Poales</taxon>
        <taxon>Poaceae</taxon>
        <taxon>PACMAD clade</taxon>
        <taxon>Panicoideae</taxon>
        <taxon>Andropogonodae</taxon>
        <taxon>Andropogoneae</taxon>
        <taxon>Saccharinae</taxon>
        <taxon>Miscanthus</taxon>
    </lineage>
</organism>
<name>A0A811RHN6_9POAL</name>
<dbReference type="EMBL" id="CAJGYO010000015">
    <property type="protein sequence ID" value="CAD6269481.1"/>
    <property type="molecule type" value="Genomic_DNA"/>
</dbReference>
<reference evidence="1" key="1">
    <citation type="submission" date="2020-10" db="EMBL/GenBank/DDBJ databases">
        <authorList>
            <person name="Han B."/>
            <person name="Lu T."/>
            <person name="Zhao Q."/>
            <person name="Huang X."/>
            <person name="Zhao Y."/>
        </authorList>
    </citation>
    <scope>NUCLEOTIDE SEQUENCE</scope>
</reference>
<proteinExistence type="predicted"/>
<comment type="caution">
    <text evidence="1">The sequence shown here is derived from an EMBL/GenBank/DDBJ whole genome shotgun (WGS) entry which is preliminary data.</text>
</comment>
<evidence type="ECO:0000313" key="1">
    <source>
        <dbReference type="EMBL" id="CAD6269481.1"/>
    </source>
</evidence>
<dbReference type="AlphaFoldDB" id="A0A811RHN6"/>
<dbReference type="Proteomes" id="UP000604825">
    <property type="component" value="Unassembled WGS sequence"/>
</dbReference>
<sequence length="113" mass="12760">MEEVQMLQGEAIRKWEGRRAGPEGVVCSSHGEHWRSRQQGRQAGIASTAKLILLRLRVEGRGRRGELRKIINPPNMGTKSDPSQDKITIPERKRSSLLSLFLPPLHLLLCSQQ</sequence>
<evidence type="ECO:0000313" key="2">
    <source>
        <dbReference type="Proteomes" id="UP000604825"/>
    </source>
</evidence>
<protein>
    <submittedName>
        <fullName evidence="1">Uncharacterized protein</fullName>
    </submittedName>
</protein>
<keyword evidence="2" id="KW-1185">Reference proteome</keyword>